<keyword evidence="9" id="KW-0238">DNA-binding</keyword>
<evidence type="ECO:0000256" key="9">
    <source>
        <dbReference type="ARBA" id="ARBA00023125"/>
    </source>
</evidence>
<dbReference type="InterPro" id="IPR002481">
    <property type="entry name" value="FUR"/>
</dbReference>
<dbReference type="EMBL" id="MWDQ01000055">
    <property type="protein sequence ID" value="OQB73989.1"/>
    <property type="molecule type" value="Genomic_DNA"/>
</dbReference>
<dbReference type="GO" id="GO:1900376">
    <property type="term" value="P:regulation of secondary metabolite biosynthetic process"/>
    <property type="evidence" value="ECO:0007669"/>
    <property type="project" value="TreeGrafter"/>
</dbReference>
<comment type="subcellular location">
    <subcellularLocation>
        <location evidence="1">Cytoplasm</location>
    </subcellularLocation>
</comment>
<name>A0A1V6CAU8_UNCT6</name>
<accession>A0A1V6CAU8</accession>
<evidence type="ECO:0000313" key="13">
    <source>
        <dbReference type="EMBL" id="OQB73989.1"/>
    </source>
</evidence>
<evidence type="ECO:0000256" key="7">
    <source>
        <dbReference type="ARBA" id="ARBA00022833"/>
    </source>
</evidence>
<evidence type="ECO:0000256" key="5">
    <source>
        <dbReference type="ARBA" id="ARBA00022491"/>
    </source>
</evidence>
<evidence type="ECO:0000256" key="8">
    <source>
        <dbReference type="ARBA" id="ARBA00023015"/>
    </source>
</evidence>
<comment type="cofactor">
    <cofactor evidence="12">
        <name>Mn(2+)</name>
        <dbReference type="ChEBI" id="CHEBI:29035"/>
    </cofactor>
    <cofactor evidence="12">
        <name>Fe(2+)</name>
        <dbReference type="ChEBI" id="CHEBI:29033"/>
    </cofactor>
    <text evidence="12">Binds 1 Mn(2+) or Fe(2+) ion per subunit.</text>
</comment>
<dbReference type="GO" id="GO:0005829">
    <property type="term" value="C:cytosol"/>
    <property type="evidence" value="ECO:0007669"/>
    <property type="project" value="TreeGrafter"/>
</dbReference>
<feature type="binding site" evidence="12">
    <location>
        <position position="93"/>
    </location>
    <ligand>
        <name>Fe cation</name>
        <dbReference type="ChEBI" id="CHEBI:24875"/>
    </ligand>
</feature>
<feature type="binding site" evidence="11">
    <location>
        <position position="121"/>
    </location>
    <ligand>
        <name>Zn(2+)</name>
        <dbReference type="ChEBI" id="CHEBI:29105"/>
    </ligand>
</feature>
<evidence type="ECO:0000256" key="4">
    <source>
        <dbReference type="ARBA" id="ARBA00022490"/>
    </source>
</evidence>
<keyword evidence="4" id="KW-0963">Cytoplasm</keyword>
<dbReference type="Proteomes" id="UP000485562">
    <property type="component" value="Unassembled WGS sequence"/>
</dbReference>
<comment type="caution">
    <text evidence="13">The sequence shown here is derived from an EMBL/GenBank/DDBJ whole genome shotgun (WGS) entry which is preliminary data.</text>
</comment>
<evidence type="ECO:0000256" key="3">
    <source>
        <dbReference type="ARBA" id="ARBA00011738"/>
    </source>
</evidence>
<dbReference type="SUPFAM" id="SSF46785">
    <property type="entry name" value="Winged helix' DNA-binding domain"/>
    <property type="match status" value="1"/>
</dbReference>
<dbReference type="GO" id="GO:0000976">
    <property type="term" value="F:transcription cis-regulatory region binding"/>
    <property type="evidence" value="ECO:0007669"/>
    <property type="project" value="TreeGrafter"/>
</dbReference>
<keyword evidence="7 11" id="KW-0862">Zinc</keyword>
<protein>
    <submittedName>
        <fullName evidence="13">Ferric uptake regulation protein</fullName>
    </submittedName>
</protein>
<comment type="subunit">
    <text evidence="3">Homodimer.</text>
</comment>
<dbReference type="GO" id="GO:0003700">
    <property type="term" value="F:DNA-binding transcription factor activity"/>
    <property type="evidence" value="ECO:0007669"/>
    <property type="project" value="InterPro"/>
</dbReference>
<sequence>MRTDRWFSDVEEYVKNAGHFRIHDILLLMNQGGLSISRASVYRAIDKLLKSGKIVQVSNGKERYFEYVQEKIHYHFRCKKCGKLLEFFFENIEKAIKESSRKLKIILTDQKLVLEGYCSRCSRVRK</sequence>
<keyword evidence="6 11" id="KW-0479">Metal-binding</keyword>
<dbReference type="GO" id="GO:0008270">
    <property type="term" value="F:zinc ion binding"/>
    <property type="evidence" value="ECO:0007669"/>
    <property type="project" value="TreeGrafter"/>
</dbReference>
<dbReference type="GO" id="GO:0045892">
    <property type="term" value="P:negative regulation of DNA-templated transcription"/>
    <property type="evidence" value="ECO:0007669"/>
    <property type="project" value="TreeGrafter"/>
</dbReference>
<evidence type="ECO:0000256" key="11">
    <source>
        <dbReference type="PIRSR" id="PIRSR602481-1"/>
    </source>
</evidence>
<keyword evidence="12" id="KW-0408">Iron</keyword>
<comment type="cofactor">
    <cofactor evidence="11">
        <name>Zn(2+)</name>
        <dbReference type="ChEBI" id="CHEBI:29105"/>
    </cofactor>
    <text evidence="11">Binds 1 zinc ion per subunit.</text>
</comment>
<dbReference type="PANTHER" id="PTHR33202:SF2">
    <property type="entry name" value="FERRIC UPTAKE REGULATION PROTEIN"/>
    <property type="match status" value="1"/>
</dbReference>
<organism evidence="13">
    <name type="scientific">candidate division TA06 bacterium ADurb.Bin131</name>
    <dbReference type="NCBI Taxonomy" id="1852827"/>
    <lineage>
        <taxon>Bacteria</taxon>
        <taxon>Bacteria division TA06</taxon>
    </lineage>
</organism>
<evidence type="ECO:0000256" key="12">
    <source>
        <dbReference type="PIRSR" id="PIRSR602481-2"/>
    </source>
</evidence>
<evidence type="ECO:0000256" key="2">
    <source>
        <dbReference type="ARBA" id="ARBA00007957"/>
    </source>
</evidence>
<keyword evidence="10" id="KW-0804">Transcription</keyword>
<dbReference type="AlphaFoldDB" id="A0A1V6CAU8"/>
<feature type="binding site" evidence="11">
    <location>
        <position position="81"/>
    </location>
    <ligand>
        <name>Zn(2+)</name>
        <dbReference type="ChEBI" id="CHEBI:29105"/>
    </ligand>
</feature>
<dbReference type="PANTHER" id="PTHR33202">
    <property type="entry name" value="ZINC UPTAKE REGULATION PROTEIN"/>
    <property type="match status" value="1"/>
</dbReference>
<keyword evidence="5" id="KW-0678">Repressor</keyword>
<dbReference type="InterPro" id="IPR036388">
    <property type="entry name" value="WH-like_DNA-bd_sf"/>
</dbReference>
<evidence type="ECO:0000256" key="10">
    <source>
        <dbReference type="ARBA" id="ARBA00023163"/>
    </source>
</evidence>
<dbReference type="Gene3D" id="3.30.1490.190">
    <property type="match status" value="1"/>
</dbReference>
<feature type="binding site" evidence="11">
    <location>
        <position position="118"/>
    </location>
    <ligand>
        <name>Zn(2+)</name>
        <dbReference type="ChEBI" id="CHEBI:29105"/>
    </ligand>
</feature>
<feature type="binding site" evidence="11">
    <location>
        <position position="78"/>
    </location>
    <ligand>
        <name>Zn(2+)</name>
        <dbReference type="ChEBI" id="CHEBI:29105"/>
    </ligand>
</feature>
<comment type="similarity">
    <text evidence="2">Belongs to the Fur family.</text>
</comment>
<keyword evidence="8" id="KW-0805">Transcription regulation</keyword>
<dbReference type="Pfam" id="PF01475">
    <property type="entry name" value="FUR"/>
    <property type="match status" value="1"/>
</dbReference>
<dbReference type="InterPro" id="IPR036390">
    <property type="entry name" value="WH_DNA-bd_sf"/>
</dbReference>
<gene>
    <name evidence="13" type="primary">fur</name>
    <name evidence="13" type="ORF">BWX89_00708</name>
</gene>
<dbReference type="InterPro" id="IPR043135">
    <property type="entry name" value="Fur_C"/>
</dbReference>
<proteinExistence type="inferred from homology"/>
<evidence type="ECO:0000256" key="6">
    <source>
        <dbReference type="ARBA" id="ARBA00022723"/>
    </source>
</evidence>
<evidence type="ECO:0000256" key="1">
    <source>
        <dbReference type="ARBA" id="ARBA00004496"/>
    </source>
</evidence>
<dbReference type="Gene3D" id="1.10.10.10">
    <property type="entry name" value="Winged helix-like DNA-binding domain superfamily/Winged helix DNA-binding domain"/>
    <property type="match status" value="1"/>
</dbReference>
<reference evidence="13" key="1">
    <citation type="submission" date="2017-02" db="EMBL/GenBank/DDBJ databases">
        <title>Delving into the versatile metabolic prowess of the omnipresent phylum Bacteroidetes.</title>
        <authorList>
            <person name="Nobu M.K."/>
            <person name="Mei R."/>
            <person name="Narihiro T."/>
            <person name="Kuroda K."/>
            <person name="Liu W.-T."/>
        </authorList>
    </citation>
    <scope>NUCLEOTIDE SEQUENCE</scope>
    <source>
        <strain evidence="13">ADurb.Bin131</strain>
    </source>
</reference>